<gene>
    <name evidence="1" type="primary">Contig12752.g13601</name>
    <name evidence="1" type="ORF">STYLEM_5303</name>
</gene>
<sequence>MDITDQFKGQSHSSCKTKVTRLDFYHPIEMALLRVGKIQSKYLILEIMEYAMQKDNYHTLYQANVNLRRLFVRNMIFLRKIYDQGYSKPNTIAAEFQSYYFKRTFFDQVNQRISDQHSENVKFNILFYEHINMLPIFYFEEFKQIKWQRVKKVILRLTNNNFQIREQIYTNKPVYNIDGGLNQFFKRLDSDLNSLICYNMSIRNKWT</sequence>
<name>A0A078A449_STYLE</name>
<protein>
    <submittedName>
        <fullName evidence="1">Uncharacterized protein</fullName>
    </submittedName>
</protein>
<keyword evidence="2" id="KW-1185">Reference proteome</keyword>
<evidence type="ECO:0000313" key="2">
    <source>
        <dbReference type="Proteomes" id="UP000039865"/>
    </source>
</evidence>
<reference evidence="1 2" key="1">
    <citation type="submission" date="2014-06" db="EMBL/GenBank/DDBJ databases">
        <authorList>
            <person name="Swart Estienne"/>
        </authorList>
    </citation>
    <scope>NUCLEOTIDE SEQUENCE [LARGE SCALE GENOMIC DNA]</scope>
    <source>
        <strain evidence="1 2">130c</strain>
    </source>
</reference>
<evidence type="ECO:0000313" key="1">
    <source>
        <dbReference type="EMBL" id="CDW76303.1"/>
    </source>
</evidence>
<dbReference type="AlphaFoldDB" id="A0A078A449"/>
<organism evidence="1 2">
    <name type="scientific">Stylonychia lemnae</name>
    <name type="common">Ciliate</name>
    <dbReference type="NCBI Taxonomy" id="5949"/>
    <lineage>
        <taxon>Eukaryota</taxon>
        <taxon>Sar</taxon>
        <taxon>Alveolata</taxon>
        <taxon>Ciliophora</taxon>
        <taxon>Intramacronucleata</taxon>
        <taxon>Spirotrichea</taxon>
        <taxon>Stichotrichia</taxon>
        <taxon>Sporadotrichida</taxon>
        <taxon>Oxytrichidae</taxon>
        <taxon>Stylonychinae</taxon>
        <taxon>Stylonychia</taxon>
    </lineage>
</organism>
<dbReference type="EMBL" id="CCKQ01005149">
    <property type="protein sequence ID" value="CDW76303.1"/>
    <property type="molecule type" value="Genomic_DNA"/>
</dbReference>
<proteinExistence type="predicted"/>
<dbReference type="Proteomes" id="UP000039865">
    <property type="component" value="Unassembled WGS sequence"/>
</dbReference>
<dbReference type="InParanoid" id="A0A078A449"/>
<accession>A0A078A449</accession>